<sequence>MGGNIVVNSCCICVSYMDYTDIISSANFLYSLGMLLEFASFLWLRRKFPTMKRPYRVPKRLPALVYPLFLAVGTAIGICGFQLIRNICINPEVRVSKEGRAAGVLENYAEGQKYAEHGLRKLVRNRRPEIMPSINSFFSDPQKN</sequence>
<dbReference type="AlphaFoldDB" id="A0ABD1TSW6"/>
<dbReference type="Proteomes" id="UP001604277">
    <property type="component" value="Unassembled WGS sequence"/>
</dbReference>
<evidence type="ECO:0000256" key="1">
    <source>
        <dbReference type="SAM" id="Phobius"/>
    </source>
</evidence>
<accession>A0ABD1TSW6</accession>
<comment type="caution">
    <text evidence="2">The sequence shown here is derived from an EMBL/GenBank/DDBJ whole genome shotgun (WGS) entry which is preliminary data.</text>
</comment>
<gene>
    <name evidence="2" type="ORF">Fot_29789</name>
</gene>
<reference evidence="3" key="1">
    <citation type="submission" date="2024-07" db="EMBL/GenBank/DDBJ databases">
        <title>Two chromosome-level genome assemblies of Korean endemic species Abeliophyllum distichum and Forsythia ovata (Oleaceae).</title>
        <authorList>
            <person name="Jang H."/>
        </authorList>
    </citation>
    <scope>NUCLEOTIDE SEQUENCE [LARGE SCALE GENOMIC DNA]</scope>
</reference>
<evidence type="ECO:0000313" key="2">
    <source>
        <dbReference type="EMBL" id="KAL2515818.1"/>
    </source>
</evidence>
<dbReference type="InterPro" id="IPR010530">
    <property type="entry name" value="B12D"/>
</dbReference>
<keyword evidence="1" id="KW-0472">Membrane</keyword>
<organism evidence="2 3">
    <name type="scientific">Forsythia ovata</name>
    <dbReference type="NCBI Taxonomy" id="205694"/>
    <lineage>
        <taxon>Eukaryota</taxon>
        <taxon>Viridiplantae</taxon>
        <taxon>Streptophyta</taxon>
        <taxon>Embryophyta</taxon>
        <taxon>Tracheophyta</taxon>
        <taxon>Spermatophyta</taxon>
        <taxon>Magnoliopsida</taxon>
        <taxon>eudicotyledons</taxon>
        <taxon>Gunneridae</taxon>
        <taxon>Pentapetalae</taxon>
        <taxon>asterids</taxon>
        <taxon>lamiids</taxon>
        <taxon>Lamiales</taxon>
        <taxon>Oleaceae</taxon>
        <taxon>Forsythieae</taxon>
        <taxon>Forsythia</taxon>
    </lineage>
</organism>
<dbReference type="EMBL" id="JBFOLJ010000008">
    <property type="protein sequence ID" value="KAL2515818.1"/>
    <property type="molecule type" value="Genomic_DNA"/>
</dbReference>
<protein>
    <submittedName>
        <fullName evidence="2">Uncharacterized protein</fullName>
    </submittedName>
</protein>
<feature type="transmembrane region" description="Helical" evidence="1">
    <location>
        <begin position="64"/>
        <end position="84"/>
    </location>
</feature>
<evidence type="ECO:0000313" key="3">
    <source>
        <dbReference type="Proteomes" id="UP001604277"/>
    </source>
</evidence>
<keyword evidence="1" id="KW-1133">Transmembrane helix</keyword>
<proteinExistence type="predicted"/>
<name>A0ABD1TSW6_9LAMI</name>
<keyword evidence="3" id="KW-1185">Reference proteome</keyword>
<feature type="transmembrane region" description="Helical" evidence="1">
    <location>
        <begin position="27"/>
        <end position="44"/>
    </location>
</feature>
<keyword evidence="1" id="KW-0812">Transmembrane</keyword>
<dbReference type="Pfam" id="PF06522">
    <property type="entry name" value="B12D"/>
    <property type="match status" value="1"/>
</dbReference>
<dbReference type="PANTHER" id="PTHR33417">
    <property type="entry name" value="G-BOX BINDING PROTEIN"/>
    <property type="match status" value="1"/>
</dbReference>